<dbReference type="RefSeq" id="WP_354663216.1">
    <property type="nucleotide sequence ID" value="NZ_JBEXAC010000002.1"/>
</dbReference>
<evidence type="ECO:0000313" key="1">
    <source>
        <dbReference type="EMBL" id="MET7000662.1"/>
    </source>
</evidence>
<organism evidence="1 2">
    <name type="scientific">Chitinophaga defluvii</name>
    <dbReference type="NCBI Taxonomy" id="3163343"/>
    <lineage>
        <taxon>Bacteria</taxon>
        <taxon>Pseudomonadati</taxon>
        <taxon>Bacteroidota</taxon>
        <taxon>Chitinophagia</taxon>
        <taxon>Chitinophagales</taxon>
        <taxon>Chitinophagaceae</taxon>
        <taxon>Chitinophaga</taxon>
    </lineage>
</organism>
<dbReference type="EMBL" id="JBEXAC010000002">
    <property type="protein sequence ID" value="MET7000662.1"/>
    <property type="molecule type" value="Genomic_DNA"/>
</dbReference>
<name>A0ABV2TC97_9BACT</name>
<proteinExistence type="predicted"/>
<comment type="caution">
    <text evidence="1">The sequence shown here is derived from an EMBL/GenBank/DDBJ whole genome shotgun (WGS) entry which is preliminary data.</text>
</comment>
<protein>
    <submittedName>
        <fullName evidence="1">Uncharacterized protein</fullName>
    </submittedName>
</protein>
<accession>A0ABV2TC97</accession>
<reference evidence="1 2" key="1">
    <citation type="submission" date="2024-06" db="EMBL/GenBank/DDBJ databases">
        <title>Chitinophaga defluvii sp. nov., isolated from municipal sewage.</title>
        <authorList>
            <person name="Zhang L."/>
        </authorList>
    </citation>
    <scope>NUCLEOTIDE SEQUENCE [LARGE SCALE GENOMIC DNA]</scope>
    <source>
        <strain evidence="1 2">H8</strain>
    </source>
</reference>
<gene>
    <name evidence="1" type="ORF">ABR189_24980</name>
</gene>
<keyword evidence="2" id="KW-1185">Reference proteome</keyword>
<evidence type="ECO:0000313" key="2">
    <source>
        <dbReference type="Proteomes" id="UP001549749"/>
    </source>
</evidence>
<dbReference type="Proteomes" id="UP001549749">
    <property type="component" value="Unassembled WGS sequence"/>
</dbReference>
<sequence length="75" mass="8825">MNAKILQILQNFLSNTSSTEEIQLITEILQQGTYWEEWEYVLFERQNSATEKEPALKNPPDFQKLFDQIKSKTST</sequence>